<evidence type="ECO:0000256" key="2">
    <source>
        <dbReference type="ARBA" id="ARBA00022676"/>
    </source>
</evidence>
<evidence type="ECO:0000256" key="6">
    <source>
        <dbReference type="ARBA" id="ARBA00023136"/>
    </source>
</evidence>
<dbReference type="CDD" id="cd06427">
    <property type="entry name" value="CESA_like_2"/>
    <property type="match status" value="1"/>
</dbReference>
<dbReference type="Gene3D" id="3.90.550.10">
    <property type="entry name" value="Spore Coat Polysaccharide Biosynthesis Protein SpsA, Chain A"/>
    <property type="match status" value="1"/>
</dbReference>
<dbReference type="PANTHER" id="PTHR43867:SF2">
    <property type="entry name" value="CELLULOSE SYNTHASE CATALYTIC SUBUNIT A [UDP-FORMING]"/>
    <property type="match status" value="1"/>
</dbReference>
<evidence type="ECO:0000256" key="7">
    <source>
        <dbReference type="SAM" id="Phobius"/>
    </source>
</evidence>
<dbReference type="InterPro" id="IPR050321">
    <property type="entry name" value="Glycosyltr_2/OpgH_subfam"/>
</dbReference>
<gene>
    <name evidence="9" type="ORF">H7J73_29495</name>
</gene>
<keyword evidence="3" id="KW-0808">Transferase</keyword>
<dbReference type="EMBL" id="JACKTY010000049">
    <property type="protein sequence ID" value="MCV7230148.1"/>
    <property type="molecule type" value="Genomic_DNA"/>
</dbReference>
<feature type="transmembrane region" description="Helical" evidence="7">
    <location>
        <begin position="20"/>
        <end position="53"/>
    </location>
</feature>
<evidence type="ECO:0000256" key="4">
    <source>
        <dbReference type="ARBA" id="ARBA00022692"/>
    </source>
</evidence>
<dbReference type="SUPFAM" id="SSF53448">
    <property type="entry name" value="Nucleotide-diphospho-sugar transferases"/>
    <property type="match status" value="1"/>
</dbReference>
<comment type="caution">
    <text evidence="9">The sequence shown here is derived from an EMBL/GenBank/DDBJ whole genome shotgun (WGS) entry which is preliminary data.</text>
</comment>
<evidence type="ECO:0000256" key="1">
    <source>
        <dbReference type="ARBA" id="ARBA00004141"/>
    </source>
</evidence>
<feature type="transmembrane region" description="Helical" evidence="7">
    <location>
        <begin position="413"/>
        <end position="437"/>
    </location>
</feature>
<name>A0ABT3CLD9_9MYCO</name>
<reference evidence="9 10" key="1">
    <citation type="journal article" date="2022" name="BMC Genomics">
        <title>Comparative genome analysis of mycobacteria focusing on tRNA and non-coding RNA.</title>
        <authorList>
            <person name="Behra P.R.K."/>
            <person name="Pettersson B.M.F."/>
            <person name="Ramesh M."/>
            <person name="Das S."/>
            <person name="Dasgupta S."/>
            <person name="Kirsebom L.A."/>
        </authorList>
    </citation>
    <scope>NUCLEOTIDE SEQUENCE [LARGE SCALE GENOMIC DNA]</scope>
    <source>
        <strain evidence="9 10">DSM 44078</strain>
    </source>
</reference>
<evidence type="ECO:0000256" key="3">
    <source>
        <dbReference type="ARBA" id="ARBA00022679"/>
    </source>
</evidence>
<dbReference type="InterPro" id="IPR001173">
    <property type="entry name" value="Glyco_trans_2-like"/>
</dbReference>
<keyword evidence="10" id="KW-1185">Reference proteome</keyword>
<evidence type="ECO:0000256" key="5">
    <source>
        <dbReference type="ARBA" id="ARBA00022989"/>
    </source>
</evidence>
<dbReference type="PANTHER" id="PTHR43867">
    <property type="entry name" value="CELLULOSE SYNTHASE CATALYTIC SUBUNIT A [UDP-FORMING]"/>
    <property type="match status" value="1"/>
</dbReference>
<sequence>MLAPNFSARTALGRKSLLRLAALLAVLIALMAAFPHAVLPTITTIVAIFYVASTLDRNWLLLKGLHSPSQIVISDEEALAIPDENLPVYTVLLPAYDEPSIVENLINGVGKLVYPADKLEVLLLIEEDDLATQAALAGLPLQTVRVVLVPDSQPKTKPKACNYGMALPDLRGEMVTIYDAEDVPDPLQLRKAVVAFRRAPENIGCIQARLGYFNEKQNLLTRWFGLEYDQWFSLVLPTVEAANCVVPLGGTSNHMPVSVWRAIGGWDEFNVTEDADLGVRLARHGYRTLILDSITLEEANSDVVNWIRQRSRWYKGYLQTMIVHFRHPVRLHREIGTKAMLRLVNMTGGIPITNAFNLLFWFTMLVWISGRPLVVGMFFPPIPYYICLVLFLIGAPTSVFVGLIVTKALDKPYLWWAALLAPFYWILQSIASVKAIYQLIFRPFFWEKTVHGLTHNPDVHILSTSK</sequence>
<keyword evidence="2" id="KW-0328">Glycosyltransferase</keyword>
<keyword evidence="6 7" id="KW-0472">Membrane</keyword>
<dbReference type="Proteomes" id="UP001526201">
    <property type="component" value="Unassembled WGS sequence"/>
</dbReference>
<proteinExistence type="predicted"/>
<dbReference type="Pfam" id="PF13632">
    <property type="entry name" value="Glyco_trans_2_3"/>
    <property type="match status" value="1"/>
</dbReference>
<feature type="transmembrane region" description="Helical" evidence="7">
    <location>
        <begin position="382"/>
        <end position="406"/>
    </location>
</feature>
<feature type="domain" description="Glycosyltransferase 2-like" evidence="8">
    <location>
        <begin position="175"/>
        <end position="391"/>
    </location>
</feature>
<keyword evidence="4 7" id="KW-0812">Transmembrane</keyword>
<evidence type="ECO:0000313" key="9">
    <source>
        <dbReference type="EMBL" id="MCV7230148.1"/>
    </source>
</evidence>
<feature type="transmembrane region" description="Helical" evidence="7">
    <location>
        <begin position="343"/>
        <end position="370"/>
    </location>
</feature>
<keyword evidence="5 7" id="KW-1133">Transmembrane helix</keyword>
<accession>A0ABT3CLD9</accession>
<dbReference type="RefSeq" id="WP_264071421.1">
    <property type="nucleotide sequence ID" value="NZ_JACKTY010000049.1"/>
</dbReference>
<dbReference type="InterPro" id="IPR029044">
    <property type="entry name" value="Nucleotide-diphossugar_trans"/>
</dbReference>
<evidence type="ECO:0000259" key="8">
    <source>
        <dbReference type="Pfam" id="PF13632"/>
    </source>
</evidence>
<protein>
    <submittedName>
        <fullName evidence="9">Glycosyltransferase</fullName>
    </submittedName>
</protein>
<comment type="subcellular location">
    <subcellularLocation>
        <location evidence="1">Membrane</location>
        <topology evidence="1">Multi-pass membrane protein</topology>
    </subcellularLocation>
</comment>
<organism evidence="9 10">
    <name type="scientific">Mycolicibacterium komossense</name>
    <dbReference type="NCBI Taxonomy" id="1779"/>
    <lineage>
        <taxon>Bacteria</taxon>
        <taxon>Bacillati</taxon>
        <taxon>Actinomycetota</taxon>
        <taxon>Actinomycetes</taxon>
        <taxon>Mycobacteriales</taxon>
        <taxon>Mycobacteriaceae</taxon>
        <taxon>Mycolicibacterium</taxon>
    </lineage>
</organism>
<evidence type="ECO:0000313" key="10">
    <source>
        <dbReference type="Proteomes" id="UP001526201"/>
    </source>
</evidence>